<evidence type="ECO:0000313" key="2">
    <source>
        <dbReference type="EMBL" id="TWU00369.1"/>
    </source>
</evidence>
<dbReference type="OrthoDB" id="273069at2"/>
<protein>
    <recommendedName>
        <fullName evidence="4">PEP-CTERM protein-sorting domain-containing protein</fullName>
    </recommendedName>
</protein>
<dbReference type="NCBIfam" id="TIGR02595">
    <property type="entry name" value="PEP_CTERM"/>
    <property type="match status" value="1"/>
</dbReference>
<evidence type="ECO:0008006" key="4">
    <source>
        <dbReference type="Google" id="ProtNLM"/>
    </source>
</evidence>
<keyword evidence="3" id="KW-1185">Reference proteome</keyword>
<comment type="caution">
    <text evidence="2">The sequence shown here is derived from an EMBL/GenBank/DDBJ whole genome shotgun (WGS) entry which is preliminary data.</text>
</comment>
<organism evidence="2 3">
    <name type="scientific">Botrimarina colliarenosi</name>
    <dbReference type="NCBI Taxonomy" id="2528001"/>
    <lineage>
        <taxon>Bacteria</taxon>
        <taxon>Pseudomonadati</taxon>
        <taxon>Planctomycetota</taxon>
        <taxon>Planctomycetia</taxon>
        <taxon>Pirellulales</taxon>
        <taxon>Lacipirellulaceae</taxon>
        <taxon>Botrimarina</taxon>
    </lineage>
</organism>
<reference evidence="2 3" key="1">
    <citation type="submission" date="2019-02" db="EMBL/GenBank/DDBJ databases">
        <title>Deep-cultivation of Planctomycetes and their phenomic and genomic characterization uncovers novel biology.</title>
        <authorList>
            <person name="Wiegand S."/>
            <person name="Jogler M."/>
            <person name="Boedeker C."/>
            <person name="Pinto D."/>
            <person name="Vollmers J."/>
            <person name="Rivas-Marin E."/>
            <person name="Kohn T."/>
            <person name="Peeters S.H."/>
            <person name="Heuer A."/>
            <person name="Rast P."/>
            <person name="Oberbeckmann S."/>
            <person name="Bunk B."/>
            <person name="Jeske O."/>
            <person name="Meyerdierks A."/>
            <person name="Storesund J.E."/>
            <person name="Kallscheuer N."/>
            <person name="Luecker S."/>
            <person name="Lage O.M."/>
            <person name="Pohl T."/>
            <person name="Merkel B.J."/>
            <person name="Hornburger P."/>
            <person name="Mueller R.-W."/>
            <person name="Bruemmer F."/>
            <person name="Labrenz M."/>
            <person name="Spormann A.M."/>
            <person name="Op Den Camp H."/>
            <person name="Overmann J."/>
            <person name="Amann R."/>
            <person name="Jetten M.S.M."/>
            <person name="Mascher T."/>
            <person name="Medema M.H."/>
            <person name="Devos D.P."/>
            <person name="Kaster A.-K."/>
            <person name="Ovreas L."/>
            <person name="Rohde M."/>
            <person name="Galperin M.Y."/>
            <person name="Jogler C."/>
        </authorList>
    </citation>
    <scope>NUCLEOTIDE SEQUENCE [LARGE SCALE GENOMIC DNA]</scope>
    <source>
        <strain evidence="2 3">Pla108</strain>
    </source>
</reference>
<feature type="chain" id="PRO_5022720042" description="PEP-CTERM protein-sorting domain-containing protein" evidence="1">
    <location>
        <begin position="25"/>
        <end position="399"/>
    </location>
</feature>
<accession>A0A5C6AM70</accession>
<evidence type="ECO:0000313" key="3">
    <source>
        <dbReference type="Proteomes" id="UP000317421"/>
    </source>
</evidence>
<dbReference type="RefSeq" id="WP_146444050.1">
    <property type="nucleotide sequence ID" value="NZ_SJPR01000001.1"/>
</dbReference>
<dbReference type="EMBL" id="SJPR01000001">
    <property type="protein sequence ID" value="TWU00369.1"/>
    <property type="molecule type" value="Genomic_DNA"/>
</dbReference>
<keyword evidence="1" id="KW-0732">Signal</keyword>
<sequence precursor="true">MSVTRTAWLVAIGFALALPATAFATIPYTPVPYAPSLIGPTVLPPSSVIGKEYSHDFDHSTAGVGGVPDGQQVVAWDGIGGAMDGVDFTGTRPSWTPDQEIDAIANHADYLTRQVLRDESHLVFSHDDEIAFRTAAGGFIPGSTPAGGPVLLSNGNVIGGAGEVSIETSGLYTGSETQGLWASQSEVNGMPLPRDIDGLEVWGPEPAKDGDTDKYSLDLDFLSGVSVWNGSGSSYLSHAAIVGAVESLLGPIPGAAYLPFDNQESRNAINVDAMMVLDTFGDIDTFDRDPSGNDAGDILIFSIRQIVDTSDSTGYYATGSELFVMEGSGSVSFLDHGGHSWDKGYALGSLRVGGVGPNEFSGVIDINAIESIAGVPEPAGLGLLGAGLAAMAVMRRRLG</sequence>
<gene>
    <name evidence="2" type="ORF">Pla108_13180</name>
</gene>
<evidence type="ECO:0000256" key="1">
    <source>
        <dbReference type="SAM" id="SignalP"/>
    </source>
</evidence>
<dbReference type="Proteomes" id="UP000317421">
    <property type="component" value="Unassembled WGS sequence"/>
</dbReference>
<name>A0A5C6AM70_9BACT</name>
<dbReference type="AlphaFoldDB" id="A0A5C6AM70"/>
<dbReference type="InterPro" id="IPR013424">
    <property type="entry name" value="Ice-binding_C"/>
</dbReference>
<proteinExistence type="predicted"/>
<feature type="signal peptide" evidence="1">
    <location>
        <begin position="1"/>
        <end position="24"/>
    </location>
</feature>